<keyword evidence="2" id="KW-1185">Reference proteome</keyword>
<evidence type="ECO:0000313" key="2">
    <source>
        <dbReference type="Proteomes" id="UP000240246"/>
    </source>
</evidence>
<sequence>MSYPGVDPAVLEKLNPVGTQESSAGNPKVARSIVEDEIAEATQFKASNPLLASASETMHESALRDPIASNDQIKAAVADMFALQPSWQPRGVTKFVIDCPSGQKILARHLDTMALLEADLIEEIDFFTKRLFPSELDAGGNIVEKPEEEAEASIWSVLRDPEKRCRFFRLLNGLMATAVEQPKIVDDGVEILTDTEGKKHVVTGAELSPEDHLVVFKKPLRELGPNETYASAVDFADKMAIFGELNKPLALITPFRNEQAVSLARMASSESVGGIRPSELYGVTWPLAAFYLDRGLYWWASFVEGRMNEVEATVRNQMKNKRGADAFVHSARTAAYNKLMGLSVASAYRQPHNFNAAKPKGAKPVAAQGKSFDQNLFGG</sequence>
<accession>A0A2L1IWS3</accession>
<dbReference type="EMBL" id="MG757156">
    <property type="protein sequence ID" value="AVD99637.1"/>
    <property type="molecule type" value="Genomic_DNA"/>
</dbReference>
<evidence type="ECO:0000313" key="1">
    <source>
        <dbReference type="EMBL" id="AVD99637.1"/>
    </source>
</evidence>
<name>A0A2L1IWS3_9CAUD</name>
<organism evidence="1 2">
    <name type="scientific">Mycobacterium phage Cuke</name>
    <dbReference type="NCBI Taxonomy" id="2079417"/>
    <lineage>
        <taxon>Viruses</taxon>
        <taxon>Duplodnaviria</taxon>
        <taxon>Heunggongvirae</taxon>
        <taxon>Uroviricota</taxon>
        <taxon>Caudoviricetes</taxon>
        <taxon>Cukevirus</taxon>
        <taxon>Cukevirus cuke</taxon>
    </lineage>
</organism>
<dbReference type="Pfam" id="PF24117">
    <property type="entry name" value="DUF7391"/>
    <property type="match status" value="1"/>
</dbReference>
<gene>
    <name evidence="1" type="ORF">SEA_CUKE_19</name>
</gene>
<dbReference type="Proteomes" id="UP000240246">
    <property type="component" value="Segment"/>
</dbReference>
<dbReference type="InterPro" id="IPR055815">
    <property type="entry name" value="DUF7391"/>
</dbReference>
<reference evidence="2" key="1">
    <citation type="submission" date="2018-01" db="EMBL/GenBank/DDBJ databases">
        <authorList>
            <person name="Gaut B.S."/>
            <person name="Morton B.R."/>
            <person name="Clegg M.T."/>
            <person name="Duvall M.R."/>
        </authorList>
    </citation>
    <scope>NUCLEOTIDE SEQUENCE [LARGE SCALE GENOMIC DNA]</scope>
</reference>
<proteinExistence type="predicted"/>
<protein>
    <submittedName>
        <fullName evidence="1">Tail assembly chaperone</fullName>
    </submittedName>
</protein>